<gene>
    <name evidence="8" type="ORF">EIG99_03955</name>
    <name evidence="7" type="ORF">I6J05_11100</name>
</gene>
<reference evidence="8 9" key="1">
    <citation type="submission" date="2018-11" db="EMBL/GenBank/DDBJ databases">
        <title>Genomic profiling of Staphylococcus species from a Poultry farm system in KwaZulu-Natal, South Africa.</title>
        <authorList>
            <person name="Amoako D.G."/>
            <person name="Somboro A.M."/>
            <person name="Abia A.L.K."/>
            <person name="Bester L.A."/>
            <person name="Essack S.Y."/>
        </authorList>
    </citation>
    <scope>NUCLEOTIDE SEQUENCE [LARGE SCALE GENOMIC DNA]</scope>
    <source>
        <strain evidence="8 9">SA11</strain>
    </source>
</reference>
<evidence type="ECO:0000256" key="2">
    <source>
        <dbReference type="ARBA" id="ARBA00009142"/>
    </source>
</evidence>
<evidence type="ECO:0000313" key="10">
    <source>
        <dbReference type="Proteomes" id="UP000595942"/>
    </source>
</evidence>
<protein>
    <recommendedName>
        <fullName evidence="6">Probable membrane transporter protein</fullName>
    </recommendedName>
</protein>
<evidence type="ECO:0000256" key="4">
    <source>
        <dbReference type="ARBA" id="ARBA00022989"/>
    </source>
</evidence>
<keyword evidence="10" id="KW-1185">Reference proteome</keyword>
<keyword evidence="6" id="KW-1003">Cell membrane</keyword>
<dbReference type="EMBL" id="RQTE01000069">
    <property type="protein sequence ID" value="RZI03228.1"/>
    <property type="molecule type" value="Genomic_DNA"/>
</dbReference>
<comment type="similarity">
    <text evidence="2 6">Belongs to the 4-toluene sulfonate uptake permease (TSUP) (TC 2.A.102) family.</text>
</comment>
<dbReference type="Proteomes" id="UP000293854">
    <property type="component" value="Unassembled WGS sequence"/>
</dbReference>
<comment type="subcellular location">
    <subcellularLocation>
        <location evidence="6">Cell membrane</location>
        <topology evidence="6">Multi-pass membrane protein</topology>
    </subcellularLocation>
    <subcellularLocation>
        <location evidence="1">Membrane</location>
        <topology evidence="1">Multi-pass membrane protein</topology>
    </subcellularLocation>
</comment>
<reference evidence="7 10" key="2">
    <citation type="submission" date="2021-01" db="EMBL/GenBank/DDBJ databases">
        <title>FDA dAtabase for Regulatory Grade micrObial Sequences (FDA-ARGOS): Supporting development and validation of Infectious Disease Dx tests.</title>
        <authorList>
            <person name="Sproer C."/>
            <person name="Gronow S."/>
            <person name="Severitt S."/>
            <person name="Schroder I."/>
            <person name="Tallon L."/>
            <person name="Sadzewicz L."/>
            <person name="Zhao X."/>
            <person name="Boylan J."/>
            <person name="Ott S."/>
            <person name="Bowen H."/>
            <person name="Vavikolanu K."/>
            <person name="Mehta A."/>
            <person name="Aluvathingal J."/>
            <person name="Nadendla S."/>
            <person name="Lowell S."/>
            <person name="Myers T."/>
            <person name="Yan Y."/>
            <person name="Sichtig H."/>
        </authorList>
    </citation>
    <scope>NUCLEOTIDE SEQUENCE [LARGE SCALE GENOMIC DNA]</scope>
    <source>
        <strain evidence="7 10">FDAARGOS_1148</strain>
    </source>
</reference>
<keyword evidence="4 6" id="KW-1133">Transmembrane helix</keyword>
<dbReference type="PANTHER" id="PTHR43701:SF12">
    <property type="entry name" value="MEMBRANE TRANSPORTER PROTEIN YTNM-RELATED"/>
    <property type="match status" value="1"/>
</dbReference>
<accession>A0A143PBX0</accession>
<keyword evidence="5 6" id="KW-0472">Membrane</keyword>
<evidence type="ECO:0000313" key="8">
    <source>
        <dbReference type="EMBL" id="RZI03228.1"/>
    </source>
</evidence>
<name>A0A143PBX0_9STAP</name>
<evidence type="ECO:0000256" key="1">
    <source>
        <dbReference type="ARBA" id="ARBA00004141"/>
    </source>
</evidence>
<dbReference type="PANTHER" id="PTHR43701">
    <property type="entry name" value="MEMBRANE TRANSPORTER PROTEIN MJ0441-RELATED"/>
    <property type="match status" value="1"/>
</dbReference>
<feature type="transmembrane region" description="Helical" evidence="6">
    <location>
        <begin position="72"/>
        <end position="92"/>
    </location>
</feature>
<feature type="transmembrane region" description="Helical" evidence="6">
    <location>
        <begin position="262"/>
        <end position="279"/>
    </location>
</feature>
<feature type="transmembrane region" description="Helical" evidence="6">
    <location>
        <begin position="230"/>
        <end position="250"/>
    </location>
</feature>
<dbReference type="KEGG" id="scv:A4G25_07425"/>
<evidence type="ECO:0000313" key="7">
    <source>
        <dbReference type="EMBL" id="QQS82436.1"/>
    </source>
</evidence>
<proteinExistence type="inferred from homology"/>
<dbReference type="InterPro" id="IPR002781">
    <property type="entry name" value="TM_pro_TauE-like"/>
</dbReference>
<dbReference type="OrthoDB" id="45564at2"/>
<dbReference type="EMBL" id="CP068073">
    <property type="protein sequence ID" value="QQS82436.1"/>
    <property type="molecule type" value="Genomic_DNA"/>
</dbReference>
<feature type="transmembrane region" description="Helical" evidence="6">
    <location>
        <begin position="204"/>
        <end position="224"/>
    </location>
</feature>
<organism evidence="8 9">
    <name type="scientific">Staphylococcus condimenti</name>
    <dbReference type="NCBI Taxonomy" id="70255"/>
    <lineage>
        <taxon>Bacteria</taxon>
        <taxon>Bacillati</taxon>
        <taxon>Bacillota</taxon>
        <taxon>Bacilli</taxon>
        <taxon>Bacillales</taxon>
        <taxon>Staphylococcaceae</taxon>
        <taxon>Staphylococcus</taxon>
    </lineage>
</organism>
<dbReference type="Pfam" id="PF01925">
    <property type="entry name" value="TauE"/>
    <property type="match status" value="1"/>
</dbReference>
<dbReference type="GO" id="GO:0005886">
    <property type="term" value="C:plasma membrane"/>
    <property type="evidence" value="ECO:0007669"/>
    <property type="project" value="UniProtKB-SubCell"/>
</dbReference>
<dbReference type="RefSeq" id="WP_047132244.1">
    <property type="nucleotide sequence ID" value="NZ_CP015114.1"/>
</dbReference>
<evidence type="ECO:0000256" key="6">
    <source>
        <dbReference type="RuleBase" id="RU363041"/>
    </source>
</evidence>
<evidence type="ECO:0000256" key="5">
    <source>
        <dbReference type="ARBA" id="ARBA00023136"/>
    </source>
</evidence>
<dbReference type="AlphaFoldDB" id="A0A143PBX0"/>
<evidence type="ECO:0000313" key="9">
    <source>
        <dbReference type="Proteomes" id="UP000293854"/>
    </source>
</evidence>
<feature type="transmembrane region" description="Helical" evidence="6">
    <location>
        <begin position="98"/>
        <end position="116"/>
    </location>
</feature>
<dbReference type="GeneID" id="93727694"/>
<dbReference type="Proteomes" id="UP000595942">
    <property type="component" value="Chromosome"/>
</dbReference>
<feature type="transmembrane region" description="Helical" evidence="6">
    <location>
        <begin position="136"/>
        <end position="155"/>
    </location>
</feature>
<dbReference type="InterPro" id="IPR051598">
    <property type="entry name" value="TSUP/Inactive_protease-like"/>
</dbReference>
<feature type="transmembrane region" description="Helical" evidence="6">
    <location>
        <begin position="175"/>
        <end position="197"/>
    </location>
</feature>
<evidence type="ECO:0000256" key="3">
    <source>
        <dbReference type="ARBA" id="ARBA00022692"/>
    </source>
</evidence>
<keyword evidence="3 6" id="KW-0812">Transmembrane</keyword>
<sequence length="300" mass="31482">MKKLLVIAFVGFFAQLIDGSLGMGFGVTSSSILLTLGLTPAIVSATIHFSEIATTAASGISHMSFANADKKLILRLAVPGSMFAFIGAALVSHLHASIVKPAVALFLISIGIYILYQFAFKGKKSYTDGPPPSNKLLIPLSSVAGFLTAVGGGGWGPVNTSVLVSRRNANVRHVIGSVSVSEFFVTIAASVSFLIFLGLDQINWGLVAALSIGGVAAAPFAAWMVKAIPVEVLGIFVGGLIIFTNSNTLMSAFGADASMSTFVRITVVVAWLVLLFYTLNKAGKLPNFFQKKQTHKVGKN</sequence>